<reference evidence="1 2" key="1">
    <citation type="submission" date="2023-04" db="EMBL/GenBank/DDBJ databases">
        <title>A long-awaited taxogenomic arrangement of the family Halomonadaceae.</title>
        <authorList>
            <person name="De La Haba R."/>
            <person name="Chuvochina M."/>
            <person name="Wittouck S."/>
            <person name="Arahal D.R."/>
            <person name="Sanchez-Porro C."/>
            <person name="Hugenholtz P."/>
            <person name="Ventosa A."/>
        </authorList>
    </citation>
    <scope>NUCLEOTIDE SEQUENCE [LARGE SCALE GENOMIC DNA]</scope>
    <source>
        <strain evidence="1 2">DSM 22428</strain>
    </source>
</reference>
<sequence>MSTPKLAWVSGSRVTGYQVEINRDVLRRNDALCELTSITFPKYRLAQDIANVVHGHLAPASSR</sequence>
<gene>
    <name evidence="1" type="ORF">QC825_14555</name>
</gene>
<evidence type="ECO:0000313" key="2">
    <source>
        <dbReference type="Proteomes" id="UP001269375"/>
    </source>
</evidence>
<protein>
    <submittedName>
        <fullName evidence="1">Uncharacterized protein</fullName>
    </submittedName>
</protein>
<dbReference type="Proteomes" id="UP001269375">
    <property type="component" value="Unassembled WGS sequence"/>
</dbReference>
<keyword evidence="2" id="KW-1185">Reference proteome</keyword>
<comment type="caution">
    <text evidence="1">The sequence shown here is derived from an EMBL/GenBank/DDBJ whole genome shotgun (WGS) entry which is preliminary data.</text>
</comment>
<name>A0ABU1GZ12_9GAMM</name>
<organism evidence="1 2">
    <name type="scientific">Larsenimonas suaedae</name>
    <dbReference type="NCBI Taxonomy" id="1851019"/>
    <lineage>
        <taxon>Bacteria</taxon>
        <taxon>Pseudomonadati</taxon>
        <taxon>Pseudomonadota</taxon>
        <taxon>Gammaproteobacteria</taxon>
        <taxon>Oceanospirillales</taxon>
        <taxon>Halomonadaceae</taxon>
        <taxon>Larsenimonas</taxon>
    </lineage>
</organism>
<dbReference type="EMBL" id="JARWAO010000010">
    <property type="protein sequence ID" value="MDR5897289.1"/>
    <property type="molecule type" value="Genomic_DNA"/>
</dbReference>
<accession>A0ABU1GZ12</accession>
<proteinExistence type="predicted"/>
<evidence type="ECO:0000313" key="1">
    <source>
        <dbReference type="EMBL" id="MDR5897289.1"/>
    </source>
</evidence>
<dbReference type="RefSeq" id="WP_251595567.1">
    <property type="nucleotide sequence ID" value="NZ_JAMLJI010000006.1"/>
</dbReference>